<dbReference type="Gene3D" id="2.60.120.620">
    <property type="entry name" value="q2cbj1_9rhob like domain"/>
    <property type="match status" value="1"/>
</dbReference>
<dbReference type="Pfam" id="PF05721">
    <property type="entry name" value="PhyH"/>
    <property type="match status" value="1"/>
</dbReference>
<dbReference type="PANTHER" id="PTHR20883">
    <property type="entry name" value="PHYTANOYL-COA DIOXYGENASE DOMAIN CONTAINING 1"/>
    <property type="match status" value="1"/>
</dbReference>
<evidence type="ECO:0000313" key="3">
    <source>
        <dbReference type="Proteomes" id="UP000316199"/>
    </source>
</evidence>
<comment type="cofactor">
    <cofactor evidence="1">
        <name>Fe(2+)</name>
        <dbReference type="ChEBI" id="CHEBI:29033"/>
    </cofactor>
</comment>
<dbReference type="PANTHER" id="PTHR20883:SF48">
    <property type="entry name" value="ECTOINE DIOXYGENASE"/>
    <property type="match status" value="1"/>
</dbReference>
<organism evidence="2 3">
    <name type="scientific">OM182 bacterium</name>
    <dbReference type="NCBI Taxonomy" id="2510334"/>
    <lineage>
        <taxon>Bacteria</taxon>
        <taxon>Pseudomonadati</taxon>
        <taxon>Pseudomonadota</taxon>
        <taxon>Gammaproteobacteria</taxon>
        <taxon>OMG group</taxon>
        <taxon>OM182 clade</taxon>
    </lineage>
</organism>
<dbReference type="EMBL" id="SHAG01000061">
    <property type="protein sequence ID" value="RZO74797.1"/>
    <property type="molecule type" value="Genomic_DNA"/>
</dbReference>
<sequence length="281" mass="31755">MSNAQLERDGLAGPFMLADTSTLDQVSEIATELEYLQAQQNKLARLSGQQDLMRWTTLLNRHMAFQVVQDVLNDTSIHSVVADCFGTNLILWQTKFFPKYPGVGENYWHHDRIIENGNDPINVYDTTNHFSFVIALTDLGTEAGRLEYIRGSHKPIEGLDRDMPRIFDDMPEVAVERITPLTLKKGEFAVFHSQVLHRSLAYGHKEEDWSPNYFGKPNPELRGKADKRSGRISLAARLARKDTIIPEKSGANPAGATRAIAEPMPYYSLDNMDRSAIMTFN</sequence>
<dbReference type="SUPFAM" id="SSF51197">
    <property type="entry name" value="Clavaminate synthase-like"/>
    <property type="match status" value="1"/>
</dbReference>
<dbReference type="InterPro" id="IPR008775">
    <property type="entry name" value="Phytyl_CoA_dOase-like"/>
</dbReference>
<dbReference type="GO" id="GO:0005506">
    <property type="term" value="F:iron ion binding"/>
    <property type="evidence" value="ECO:0007669"/>
    <property type="project" value="UniProtKB-ARBA"/>
</dbReference>
<dbReference type="GO" id="GO:0016706">
    <property type="term" value="F:2-oxoglutarate-dependent dioxygenase activity"/>
    <property type="evidence" value="ECO:0007669"/>
    <property type="project" value="UniProtKB-ARBA"/>
</dbReference>
<reference evidence="2 3" key="1">
    <citation type="submission" date="2019-02" db="EMBL/GenBank/DDBJ databases">
        <title>Prokaryotic population dynamics and viral predation in marine succession experiment using metagenomics: the confinement effect.</title>
        <authorList>
            <person name="Haro-Moreno J.M."/>
            <person name="Rodriguez-Valera F."/>
            <person name="Lopez-Perez M."/>
        </authorList>
    </citation>
    <scope>NUCLEOTIDE SEQUENCE [LARGE SCALE GENOMIC DNA]</scope>
    <source>
        <strain evidence="2">MED-G157</strain>
    </source>
</reference>
<comment type="caution">
    <text evidence="2">The sequence shown here is derived from an EMBL/GenBank/DDBJ whole genome shotgun (WGS) entry which is preliminary data.</text>
</comment>
<gene>
    <name evidence="2" type="ORF">EVA68_08405</name>
</gene>
<evidence type="ECO:0000313" key="2">
    <source>
        <dbReference type="EMBL" id="RZO74797.1"/>
    </source>
</evidence>
<evidence type="ECO:0000256" key="1">
    <source>
        <dbReference type="ARBA" id="ARBA00001954"/>
    </source>
</evidence>
<dbReference type="Proteomes" id="UP000316199">
    <property type="component" value="Unassembled WGS sequence"/>
</dbReference>
<protein>
    <recommendedName>
        <fullName evidence="4">Phytanoyl-CoA dioxygenase family protein</fullName>
    </recommendedName>
</protein>
<name>A0A520RX96_9GAMM</name>
<proteinExistence type="predicted"/>
<accession>A0A520RX96</accession>
<dbReference type="AlphaFoldDB" id="A0A520RX96"/>
<evidence type="ECO:0008006" key="4">
    <source>
        <dbReference type="Google" id="ProtNLM"/>
    </source>
</evidence>